<feature type="region of interest" description="Disordered" evidence="2">
    <location>
        <begin position="22"/>
        <end position="45"/>
    </location>
</feature>
<keyword evidence="3" id="KW-0732">Signal</keyword>
<comment type="caution">
    <text evidence="4">The sequence shown here is derived from an EMBL/GenBank/DDBJ whole genome shotgun (WGS) entry which is preliminary data.</text>
</comment>
<evidence type="ECO:0000313" key="5">
    <source>
        <dbReference type="Proteomes" id="UP000620139"/>
    </source>
</evidence>
<evidence type="ECO:0000256" key="1">
    <source>
        <dbReference type="SAM" id="Coils"/>
    </source>
</evidence>
<keyword evidence="5" id="KW-1185">Reference proteome</keyword>
<organism evidence="4 5">
    <name type="scientific">Inhella gelatinilytica</name>
    <dbReference type="NCBI Taxonomy" id="2795030"/>
    <lineage>
        <taxon>Bacteria</taxon>
        <taxon>Pseudomonadati</taxon>
        <taxon>Pseudomonadota</taxon>
        <taxon>Betaproteobacteria</taxon>
        <taxon>Burkholderiales</taxon>
        <taxon>Sphaerotilaceae</taxon>
        <taxon>Inhella</taxon>
    </lineage>
</organism>
<evidence type="ECO:0000256" key="2">
    <source>
        <dbReference type="SAM" id="MobiDB-lite"/>
    </source>
</evidence>
<feature type="compositionally biased region" description="Low complexity" evidence="2">
    <location>
        <begin position="22"/>
        <end position="39"/>
    </location>
</feature>
<dbReference type="Proteomes" id="UP000620139">
    <property type="component" value="Unassembled WGS sequence"/>
</dbReference>
<feature type="coiled-coil region" evidence="1">
    <location>
        <begin position="105"/>
        <end position="162"/>
    </location>
</feature>
<reference evidence="4" key="1">
    <citation type="submission" date="2020-12" db="EMBL/GenBank/DDBJ databases">
        <title>The genome sequence of Inhella sp. 4Y17.</title>
        <authorList>
            <person name="Liu Y."/>
        </authorList>
    </citation>
    <scope>NUCLEOTIDE SEQUENCE</scope>
    <source>
        <strain evidence="4">4Y10</strain>
    </source>
</reference>
<evidence type="ECO:0000313" key="4">
    <source>
        <dbReference type="EMBL" id="MBH9551718.1"/>
    </source>
</evidence>
<keyword evidence="1" id="KW-0175">Coiled coil</keyword>
<feature type="signal peptide" evidence="3">
    <location>
        <begin position="1"/>
        <end position="24"/>
    </location>
</feature>
<dbReference type="AlphaFoldDB" id="A0A931N9T8"/>
<proteinExistence type="predicted"/>
<sequence length="233" mass="25847">MSSLRKTALGVAVAAALISSSVSAQNTKKPAQPAPAAKPTVSAASKVMTRDELRRCIKIQDDTKALSVELERYQAEAAPEKARIAQMSEDLKAQRQALDGPGARLKDLQAAFKEQKEKADDWKRRYEELEDQKGSRTYEKRKMELAAEQKALSKRADELEAQRKELYGPYEAAAAAYNEKAAAYDAAANAWNARNDKAAQLDDKIHELKADYAAECANRKFDENDEKAIRQGK</sequence>
<name>A0A931N9T8_9BURK</name>
<dbReference type="Gene3D" id="1.10.287.1490">
    <property type="match status" value="1"/>
</dbReference>
<evidence type="ECO:0000256" key="3">
    <source>
        <dbReference type="SAM" id="SignalP"/>
    </source>
</evidence>
<dbReference type="RefSeq" id="WP_198099320.1">
    <property type="nucleotide sequence ID" value="NZ_JAEDAL010000001.1"/>
</dbReference>
<protein>
    <submittedName>
        <fullName evidence="4">Uncharacterized protein</fullName>
    </submittedName>
</protein>
<feature type="chain" id="PRO_5036773395" evidence="3">
    <location>
        <begin position="25"/>
        <end position="233"/>
    </location>
</feature>
<gene>
    <name evidence="4" type="ORF">I7X43_02550</name>
</gene>
<dbReference type="EMBL" id="JAEDAL010000001">
    <property type="protein sequence ID" value="MBH9551718.1"/>
    <property type="molecule type" value="Genomic_DNA"/>
</dbReference>
<accession>A0A931N9T8</accession>